<gene>
    <name evidence="9" type="ORF">Hyperionvirus2_213</name>
</gene>
<dbReference type="Gene3D" id="3.90.550.10">
    <property type="entry name" value="Spore Coat Polysaccharide Biosynthesis Protein SpsA, Chain A"/>
    <property type="match status" value="1"/>
</dbReference>
<evidence type="ECO:0000256" key="7">
    <source>
        <dbReference type="ARBA" id="ARBA00023180"/>
    </source>
</evidence>
<keyword evidence="6 8" id="KW-0472">Membrane</keyword>
<evidence type="ECO:0000256" key="6">
    <source>
        <dbReference type="ARBA" id="ARBA00023136"/>
    </source>
</evidence>
<keyword evidence="5 8" id="KW-1133">Transmembrane helix</keyword>
<sequence length="603" mass="70057">MHGLLYLVFACVIFNAVAATLPEIEEQNNWIDDYFVYTPMGMMQLVHQSEMDEDFVLAGGKKSYFNVTKEKIVKDYNYYFKDWKIYVAFSGLLIWRWGTFLLLTWIPAICCYHQMGVVKKDKSHQKKRSRSCYRCCCWERTCKGKMISFFSCCYICGRDMTEANAREEYFEPSDVTAVIPVHKPPAGFVKTLESLLSHNIAKIIVISSPADFTKVMEKCKEVNSQKVELYLWRPKGKRAALVLGSGMVRTKIVAFVDDDVGWITPNFLLKMLAPFSDPGIGGVGCRHTARVTTITDWQGILANMRLAVRSLELRATTWLDGGASCISGRTAMYRMSVFNETPERLVEFKNYLENEYFQCGLFYCGKKFRLLSGDDKCITRFVINKGYKLYHQMRDSSVLDTTFETGEVFRNQLLRWSRNTWRSDITAIFYERYIWRNNFITAFLFVNKMITPIPMIYGISYYIYKLVQLGRWELGIGWLAWLLFSRFLKLAHYLVEKDHKLHIIYIPRFLIFQYYQLYVKLRALFSLHVTGWLTKNVAIAADGAVINTNVVIKSANYEGGKQNDFIPDEKDYEKGACDLTNYNKPLIREEIKNPDSVNIDIRV</sequence>
<reference evidence="9" key="1">
    <citation type="submission" date="2018-10" db="EMBL/GenBank/DDBJ databases">
        <title>Hidden diversity of soil giant viruses.</title>
        <authorList>
            <person name="Schulz F."/>
            <person name="Alteio L."/>
            <person name="Goudeau D."/>
            <person name="Ryan E.M."/>
            <person name="Malmstrom R.R."/>
            <person name="Blanchard J."/>
            <person name="Woyke T."/>
        </authorList>
    </citation>
    <scope>NUCLEOTIDE SEQUENCE</scope>
    <source>
        <strain evidence="9">HYV1</strain>
    </source>
</reference>
<protein>
    <recommendedName>
        <fullName evidence="10">Glycosyltransferase family 2 protein</fullName>
    </recommendedName>
</protein>
<proteinExistence type="predicted"/>
<dbReference type="SUPFAM" id="SSF53448">
    <property type="entry name" value="Nucleotide-diphospho-sugar transferases"/>
    <property type="match status" value="1"/>
</dbReference>
<keyword evidence="2" id="KW-0328">Glycosyltransferase</keyword>
<feature type="transmembrane region" description="Helical" evidence="8">
    <location>
        <begin position="439"/>
        <end position="464"/>
    </location>
</feature>
<evidence type="ECO:0000256" key="8">
    <source>
        <dbReference type="SAM" id="Phobius"/>
    </source>
</evidence>
<dbReference type="GO" id="GO:0016020">
    <property type="term" value="C:membrane"/>
    <property type="evidence" value="ECO:0007669"/>
    <property type="project" value="UniProtKB-SubCell"/>
</dbReference>
<evidence type="ECO:0000256" key="2">
    <source>
        <dbReference type="ARBA" id="ARBA00022676"/>
    </source>
</evidence>
<dbReference type="EMBL" id="MK072384">
    <property type="protein sequence ID" value="AYV82845.1"/>
    <property type="molecule type" value="Genomic_DNA"/>
</dbReference>
<dbReference type="PANTHER" id="PTHR47844">
    <property type="entry name" value="SYNTHASE CPS1, PUTATIVE (AFU_ORTHOLOGUE AFUA_7G02500)-RELATED"/>
    <property type="match status" value="1"/>
</dbReference>
<keyword evidence="3" id="KW-0808">Transferase</keyword>
<evidence type="ECO:0000313" key="9">
    <source>
        <dbReference type="EMBL" id="AYV82845.1"/>
    </source>
</evidence>
<evidence type="ECO:0000256" key="5">
    <source>
        <dbReference type="ARBA" id="ARBA00022989"/>
    </source>
</evidence>
<keyword evidence="7" id="KW-0325">Glycoprotein</keyword>
<comment type="subcellular location">
    <subcellularLocation>
        <location evidence="1">Membrane</location>
    </subcellularLocation>
</comment>
<evidence type="ECO:0008006" key="10">
    <source>
        <dbReference type="Google" id="ProtNLM"/>
    </source>
</evidence>
<keyword evidence="4 8" id="KW-0812">Transmembrane</keyword>
<name>A0A3G5A6H7_9VIRU</name>
<dbReference type="PANTHER" id="PTHR47844:SF1">
    <property type="entry name" value="EXOSTOSIN-LIKE 2"/>
    <property type="match status" value="1"/>
</dbReference>
<evidence type="ECO:0000256" key="3">
    <source>
        <dbReference type="ARBA" id="ARBA00022679"/>
    </source>
</evidence>
<evidence type="ECO:0000256" key="4">
    <source>
        <dbReference type="ARBA" id="ARBA00022692"/>
    </source>
</evidence>
<feature type="transmembrane region" description="Helical" evidence="8">
    <location>
        <begin position="85"/>
        <end position="112"/>
    </location>
</feature>
<dbReference type="Pfam" id="PF13641">
    <property type="entry name" value="Glyco_tranf_2_3"/>
    <property type="match status" value="1"/>
</dbReference>
<dbReference type="InterPro" id="IPR052427">
    <property type="entry name" value="Glycosyltrans_GT2/GT47"/>
</dbReference>
<dbReference type="GO" id="GO:0016757">
    <property type="term" value="F:glycosyltransferase activity"/>
    <property type="evidence" value="ECO:0007669"/>
    <property type="project" value="UniProtKB-KW"/>
</dbReference>
<accession>A0A3G5A6H7</accession>
<feature type="transmembrane region" description="Helical" evidence="8">
    <location>
        <begin position="476"/>
        <end position="495"/>
    </location>
</feature>
<evidence type="ECO:0000256" key="1">
    <source>
        <dbReference type="ARBA" id="ARBA00004370"/>
    </source>
</evidence>
<dbReference type="InterPro" id="IPR029044">
    <property type="entry name" value="Nucleotide-diphossugar_trans"/>
</dbReference>
<organism evidence="9">
    <name type="scientific">Hyperionvirus sp</name>
    <dbReference type="NCBI Taxonomy" id="2487770"/>
    <lineage>
        <taxon>Viruses</taxon>
        <taxon>Varidnaviria</taxon>
        <taxon>Bamfordvirae</taxon>
        <taxon>Nucleocytoviricota</taxon>
        <taxon>Megaviricetes</taxon>
        <taxon>Imitervirales</taxon>
        <taxon>Mimiviridae</taxon>
        <taxon>Klosneuvirinae</taxon>
    </lineage>
</organism>